<dbReference type="AlphaFoldDB" id="M7SF77"/>
<reference evidence="2" key="1">
    <citation type="journal article" date="2013" name="Genome Announc.">
        <title>Draft genome sequence of the grapevine dieback fungus Eutypa lata UCR-EL1.</title>
        <authorList>
            <person name="Blanco-Ulate B."/>
            <person name="Rolshausen P.E."/>
            <person name="Cantu D."/>
        </authorList>
    </citation>
    <scope>NUCLEOTIDE SEQUENCE [LARGE SCALE GENOMIC DNA]</scope>
    <source>
        <strain evidence="2">UCR-EL1</strain>
    </source>
</reference>
<evidence type="ECO:0000313" key="2">
    <source>
        <dbReference type="Proteomes" id="UP000012174"/>
    </source>
</evidence>
<proteinExistence type="predicted"/>
<gene>
    <name evidence="1" type="ORF">UCREL1_10226</name>
</gene>
<dbReference type="KEGG" id="ela:UCREL1_10226"/>
<accession>M7SF77</accession>
<organism evidence="1 2">
    <name type="scientific">Eutypa lata (strain UCR-EL1)</name>
    <name type="common">Grapevine dieback disease fungus</name>
    <name type="synonym">Eutypa armeniacae</name>
    <dbReference type="NCBI Taxonomy" id="1287681"/>
    <lineage>
        <taxon>Eukaryota</taxon>
        <taxon>Fungi</taxon>
        <taxon>Dikarya</taxon>
        <taxon>Ascomycota</taxon>
        <taxon>Pezizomycotina</taxon>
        <taxon>Sordariomycetes</taxon>
        <taxon>Xylariomycetidae</taxon>
        <taxon>Xylariales</taxon>
        <taxon>Diatrypaceae</taxon>
        <taxon>Eutypa</taxon>
    </lineage>
</organism>
<dbReference type="GO" id="GO:0006729">
    <property type="term" value="P:tetrahydrobiopterin biosynthetic process"/>
    <property type="evidence" value="ECO:0007669"/>
    <property type="project" value="InterPro"/>
</dbReference>
<dbReference type="GO" id="GO:0008124">
    <property type="term" value="F:4-alpha-hydroxytetrahydrobiopterin dehydratase activity"/>
    <property type="evidence" value="ECO:0007669"/>
    <property type="project" value="InterPro"/>
</dbReference>
<name>M7SF77_EUTLA</name>
<evidence type="ECO:0000313" key="1">
    <source>
        <dbReference type="EMBL" id="EMR62832.1"/>
    </source>
</evidence>
<dbReference type="OrthoDB" id="277398at2759"/>
<dbReference type="EMBL" id="KB707370">
    <property type="protein sequence ID" value="EMR62832.1"/>
    <property type="molecule type" value="Genomic_DNA"/>
</dbReference>
<sequence length="72" mass="7866">MQVYNTTYIRWTTHNPRGLSAKDIELAVICDNLARDFGEIVEEKGGSDSSCEMRQLADRGAATAGDCCGPKK</sequence>
<dbReference type="SUPFAM" id="SSF55248">
    <property type="entry name" value="PCD-like"/>
    <property type="match status" value="1"/>
</dbReference>
<dbReference type="InterPro" id="IPR036428">
    <property type="entry name" value="PCD_sf"/>
</dbReference>
<protein>
    <submittedName>
        <fullName evidence="1">Putative pterin 4 alpha carbinolamine dehydratase protein</fullName>
    </submittedName>
</protein>
<dbReference type="Gene3D" id="3.30.1360.20">
    <property type="entry name" value="Transcriptional coactivator/pterin dehydratase"/>
    <property type="match status" value="1"/>
</dbReference>
<dbReference type="STRING" id="1287681.M7SF77"/>
<dbReference type="Proteomes" id="UP000012174">
    <property type="component" value="Unassembled WGS sequence"/>
</dbReference>
<keyword evidence="2" id="KW-1185">Reference proteome</keyword>
<dbReference type="HOGENOM" id="CLU_081974_1_2_1"/>